<evidence type="ECO:0000256" key="1">
    <source>
        <dbReference type="ARBA" id="ARBA00023157"/>
    </source>
</evidence>
<dbReference type="PROSITE" id="PS01186">
    <property type="entry name" value="EGF_2"/>
    <property type="match status" value="1"/>
</dbReference>
<dbReference type="EMBL" id="CP111023">
    <property type="protein sequence ID" value="WAR21916.1"/>
    <property type="molecule type" value="Genomic_DNA"/>
</dbReference>
<dbReference type="SUPFAM" id="SSF57196">
    <property type="entry name" value="EGF/Laminin"/>
    <property type="match status" value="1"/>
</dbReference>
<name>A0ABY7FLW4_MYAAR</name>
<dbReference type="InterPro" id="IPR000742">
    <property type="entry name" value="EGF"/>
</dbReference>
<sequence>MKTLLVVENECLNEPCQNNGVCQDLALSYVCACLQPWKGTNCDIDSQAATLSPCKTPLFLLLFIAYTLKIVFV</sequence>
<organism evidence="4 5">
    <name type="scientific">Mya arenaria</name>
    <name type="common">Soft-shell clam</name>
    <dbReference type="NCBI Taxonomy" id="6604"/>
    <lineage>
        <taxon>Eukaryota</taxon>
        <taxon>Metazoa</taxon>
        <taxon>Spiralia</taxon>
        <taxon>Lophotrochozoa</taxon>
        <taxon>Mollusca</taxon>
        <taxon>Bivalvia</taxon>
        <taxon>Autobranchia</taxon>
        <taxon>Heteroconchia</taxon>
        <taxon>Euheterodonta</taxon>
        <taxon>Imparidentia</taxon>
        <taxon>Neoheterodontei</taxon>
        <taxon>Myida</taxon>
        <taxon>Myoidea</taxon>
        <taxon>Myidae</taxon>
        <taxon>Mya</taxon>
    </lineage>
</organism>
<dbReference type="InterPro" id="IPR000152">
    <property type="entry name" value="EGF-type_Asp/Asn_hydroxyl_site"/>
</dbReference>
<gene>
    <name evidence="4" type="ORF">MAR_015890</name>
</gene>
<protein>
    <submittedName>
        <fullName evidence="4">EYS-like protein</fullName>
    </submittedName>
</protein>
<dbReference type="Proteomes" id="UP001164746">
    <property type="component" value="Chromosome 12"/>
</dbReference>
<dbReference type="InterPro" id="IPR001881">
    <property type="entry name" value="EGF-like_Ca-bd_dom"/>
</dbReference>
<dbReference type="Gene3D" id="2.10.25.10">
    <property type="entry name" value="Laminin"/>
    <property type="match status" value="1"/>
</dbReference>
<keyword evidence="5" id="KW-1185">Reference proteome</keyword>
<dbReference type="Pfam" id="PF00008">
    <property type="entry name" value="EGF"/>
    <property type="match status" value="1"/>
</dbReference>
<keyword evidence="2" id="KW-0245">EGF-like domain</keyword>
<keyword evidence="1 2" id="KW-1015">Disulfide bond</keyword>
<feature type="domain" description="EGF-like" evidence="3">
    <location>
        <begin position="7"/>
        <end position="43"/>
    </location>
</feature>
<dbReference type="PROSITE" id="PS00010">
    <property type="entry name" value="ASX_HYDROXYL"/>
    <property type="match status" value="1"/>
</dbReference>
<dbReference type="SMART" id="SM00181">
    <property type="entry name" value="EGF"/>
    <property type="match status" value="1"/>
</dbReference>
<evidence type="ECO:0000313" key="4">
    <source>
        <dbReference type="EMBL" id="WAR21916.1"/>
    </source>
</evidence>
<dbReference type="SMART" id="SM00179">
    <property type="entry name" value="EGF_CA"/>
    <property type="match status" value="1"/>
</dbReference>
<evidence type="ECO:0000256" key="2">
    <source>
        <dbReference type="PROSITE-ProRule" id="PRU00076"/>
    </source>
</evidence>
<comment type="caution">
    <text evidence="2">Lacks conserved residue(s) required for the propagation of feature annotation.</text>
</comment>
<evidence type="ECO:0000313" key="5">
    <source>
        <dbReference type="Proteomes" id="UP001164746"/>
    </source>
</evidence>
<dbReference type="PROSITE" id="PS00022">
    <property type="entry name" value="EGF_1"/>
    <property type="match status" value="1"/>
</dbReference>
<dbReference type="PROSITE" id="PS50026">
    <property type="entry name" value="EGF_3"/>
    <property type="match status" value="1"/>
</dbReference>
<dbReference type="CDD" id="cd00054">
    <property type="entry name" value="EGF_CA"/>
    <property type="match status" value="1"/>
</dbReference>
<accession>A0ABY7FLW4</accession>
<feature type="disulfide bond" evidence="2">
    <location>
        <begin position="33"/>
        <end position="42"/>
    </location>
</feature>
<evidence type="ECO:0000259" key="3">
    <source>
        <dbReference type="PROSITE" id="PS50026"/>
    </source>
</evidence>
<proteinExistence type="predicted"/>
<reference evidence="4" key="1">
    <citation type="submission" date="2022-11" db="EMBL/GenBank/DDBJ databases">
        <title>Centuries of genome instability and evolution in soft-shell clam transmissible cancer (bioRxiv).</title>
        <authorList>
            <person name="Hart S.F.M."/>
            <person name="Yonemitsu M.A."/>
            <person name="Giersch R.M."/>
            <person name="Beal B.F."/>
            <person name="Arriagada G."/>
            <person name="Davis B.W."/>
            <person name="Ostrander E.A."/>
            <person name="Goff S.P."/>
            <person name="Metzger M.J."/>
        </authorList>
    </citation>
    <scope>NUCLEOTIDE SEQUENCE</scope>
    <source>
        <strain evidence="4">MELC-2E11</strain>
        <tissue evidence="4">Siphon/mantle</tissue>
    </source>
</reference>